<comment type="similarity">
    <text evidence="1">Belongs to the heat shock protein 90 family.</text>
</comment>
<evidence type="ECO:0000313" key="7">
    <source>
        <dbReference type="Proteomes" id="UP000782117"/>
    </source>
</evidence>
<dbReference type="PRINTS" id="PR00775">
    <property type="entry name" value="HEATSHOCK90"/>
</dbReference>
<evidence type="ECO:0000256" key="1">
    <source>
        <dbReference type="ARBA" id="ARBA00008239"/>
    </source>
</evidence>
<proteinExistence type="inferred from homology"/>
<evidence type="ECO:0000256" key="4">
    <source>
        <dbReference type="ARBA" id="ARBA00023186"/>
    </source>
</evidence>
<keyword evidence="2" id="KW-0547">Nucleotide-binding</keyword>
<keyword evidence="4" id="KW-0143">Chaperone</keyword>
<dbReference type="GO" id="GO:0005524">
    <property type="term" value="F:ATP binding"/>
    <property type="evidence" value="ECO:0007669"/>
    <property type="project" value="UniProtKB-KW"/>
</dbReference>
<dbReference type="Gene3D" id="3.30.565.10">
    <property type="entry name" value="Histidine kinase-like ATPase, C-terminal domain"/>
    <property type="match status" value="1"/>
</dbReference>
<dbReference type="SUPFAM" id="SSF55874">
    <property type="entry name" value="ATPase domain of HSP90 chaperone/DNA topoisomerase II/histidine kinase"/>
    <property type="match status" value="1"/>
</dbReference>
<dbReference type="Proteomes" id="UP000782117">
    <property type="component" value="Unassembled WGS sequence"/>
</dbReference>
<name>A0ABS2F9D7_9BACE</name>
<comment type="caution">
    <text evidence="6">The sequence shown here is derived from an EMBL/GenBank/DDBJ whole genome shotgun (WGS) entry which is preliminary data.</text>
</comment>
<dbReference type="InterPro" id="IPR020575">
    <property type="entry name" value="Hsp90_N"/>
</dbReference>
<dbReference type="PANTHER" id="PTHR11528">
    <property type="entry name" value="HEAT SHOCK PROTEIN 90 FAMILY MEMBER"/>
    <property type="match status" value="1"/>
</dbReference>
<feature type="domain" description="Histidine kinase/HSP90-like ATPase" evidence="5">
    <location>
        <begin position="367"/>
        <end position="500"/>
    </location>
</feature>
<evidence type="ECO:0000259" key="5">
    <source>
        <dbReference type="SMART" id="SM00387"/>
    </source>
</evidence>
<reference evidence="6 7" key="1">
    <citation type="journal article" date="2021" name="Sci. Rep.">
        <title>The distribution of antibiotic resistance genes in chicken gut microbiota commensals.</title>
        <authorList>
            <person name="Juricova H."/>
            <person name="Matiasovicova J."/>
            <person name="Kubasova T."/>
            <person name="Cejkova D."/>
            <person name="Rychlik I."/>
        </authorList>
    </citation>
    <scope>NUCLEOTIDE SEQUENCE [LARGE SCALE GENOMIC DNA]</scope>
    <source>
        <strain evidence="6 7">An768</strain>
    </source>
</reference>
<evidence type="ECO:0000256" key="3">
    <source>
        <dbReference type="ARBA" id="ARBA00022840"/>
    </source>
</evidence>
<evidence type="ECO:0000313" key="6">
    <source>
        <dbReference type="EMBL" id="MBM6806673.1"/>
    </source>
</evidence>
<dbReference type="SMART" id="SM00387">
    <property type="entry name" value="HATPase_c"/>
    <property type="match status" value="1"/>
</dbReference>
<organism evidence="6 7">
    <name type="scientific">Bacteroides caecicola</name>
    <dbReference type="NCBI Taxonomy" id="1462569"/>
    <lineage>
        <taxon>Bacteria</taxon>
        <taxon>Pseudomonadati</taxon>
        <taxon>Bacteroidota</taxon>
        <taxon>Bacteroidia</taxon>
        <taxon>Bacteroidales</taxon>
        <taxon>Bacteroidaceae</taxon>
        <taxon>Bacteroides</taxon>
    </lineage>
</organism>
<dbReference type="EMBL" id="JACJKJ010000009">
    <property type="protein sequence ID" value="MBM6806673.1"/>
    <property type="molecule type" value="Genomic_DNA"/>
</dbReference>
<dbReference type="InterPro" id="IPR036890">
    <property type="entry name" value="HATPase_C_sf"/>
</dbReference>
<sequence>MMTYKDTTLWKEAFNDKYGYIALRERLTNAFEIAHNNASFLLDKIRIDFPSLTIHDITHVDSLWQVASIIAGKDYQLNPLEGFILGCSFLIHDAALSYIAVGGKDSLRSTTEWKDFYSDYISKSDMTDEEKEYETDFRTIRYLHAKYAKDLCNQIFDRENGSTFYIIEDDELRKHLWQVIGDIAASHHWNMDKVKTLGNQIPALAGFPVDWRINPLKLACLLRCADAGHIDSGRAPDYLLKLLDINGVSRNHWEAQNKLSQIDIDTTNKSNVIIASNIAFSESDYAAWNVVYDAVMVLNNELIQSYEVLNNLPSPIPFQARRVSGAGSREELCKYVKTYGWFPCDANIHISNIEGVIKTLGGEKLYGKEKKVEYVVRELIQNARDAIVARKYLEEGFEGRIDVYIEEKDNNQWLIVKDNGIGMSMQTIKDYLLNFGRSFWASDLAKEENPGLASSGFKSVGQFGIGFYSIFMIASEVIVETRKYNESLNSNIKLRFPNGLCLRPIVSQCNGSSMNVSTIIKVCINPKEVIWKNIVKVHSGMSGVKDFNVPFKDILANITAGLDVDVYYNELGNSFGKIHVNIYSENFDKHQWLIDATYARHHEGQRYVKYIDSNYNRLRYIYFNEQIVGLAALNTLYQRHFSYMSIRTVGGLSTFSGDSGMGLYMGYISTEPETARRDGKFDTKILNEWVIEQYDILLKQGLTDSDKLWLPYNLCNFDIDMCDILMVYFANKSSLFSADLKSLLSLIAKGANLVFAIAPHGDDDRIDTYTDRERSINMLNENEYLFIPCTNSSFLNTEVKDNSYFNIISCIKAVAAKMELKIQFNLVDNKTHSGIGGRYKGLVLSCS</sequence>
<accession>A0ABS2F9D7</accession>
<keyword evidence="7" id="KW-1185">Reference proteome</keyword>
<dbReference type="Pfam" id="PF13589">
    <property type="entry name" value="HATPase_c_3"/>
    <property type="match status" value="1"/>
</dbReference>
<dbReference type="Pfam" id="PF24391">
    <property type="entry name" value="HD-CE"/>
    <property type="match status" value="1"/>
</dbReference>
<evidence type="ECO:0000256" key="2">
    <source>
        <dbReference type="ARBA" id="ARBA00022741"/>
    </source>
</evidence>
<gene>
    <name evidence="6" type="ORF">H6A24_09230</name>
</gene>
<protein>
    <submittedName>
        <fullName evidence="6">ATP-binding protein</fullName>
    </submittedName>
</protein>
<dbReference type="InterPro" id="IPR056471">
    <property type="entry name" value="HD-CE"/>
</dbReference>
<dbReference type="InterPro" id="IPR001404">
    <property type="entry name" value="Hsp90_fam"/>
</dbReference>
<dbReference type="InterPro" id="IPR003594">
    <property type="entry name" value="HATPase_dom"/>
</dbReference>
<keyword evidence="3 6" id="KW-0067">ATP-binding</keyword>
<dbReference type="RefSeq" id="WP_204500551.1">
    <property type="nucleotide sequence ID" value="NZ_JACJKJ010000009.1"/>
</dbReference>